<dbReference type="WBParaSite" id="ES5_v2.g4742.t1">
    <property type="protein sequence ID" value="ES5_v2.g4742.t1"/>
    <property type="gene ID" value="ES5_v2.g4742"/>
</dbReference>
<evidence type="ECO:0000313" key="2">
    <source>
        <dbReference type="WBParaSite" id="ES5_v2.g4742.t1"/>
    </source>
</evidence>
<accession>A0AC34GNF1</accession>
<reference evidence="2" key="1">
    <citation type="submission" date="2022-11" db="UniProtKB">
        <authorList>
            <consortium name="WormBaseParasite"/>
        </authorList>
    </citation>
    <scope>IDENTIFICATION</scope>
</reference>
<sequence>MEEDDEDLILTPPPEHKADLLTNFSSKDKGLPPKPPRPQSPTKKAAQKSVPSKPKSPALSPTDSKTSVQTLDEKATTITTTSTNQDNSIINNNNNNNNSALTVNINDSFLNDSIEQIELSRQQIDLAASELASTTHSPSIPLIESLKKHLRIPCCNKKLPFTIKGGSEKALMITIDAVLHPDLFDKLNSGDLLLTIEKNDIPGMILKDANILLQTLLNSCEQIEIEYAPQGKIPTDLRTVLTDKTWTEMQSTIRDNVYARTVPYTTRPPKSNEIDGTHYKFVSVEKFVELQRSEMLLEQGCFQGQFFLIFT</sequence>
<evidence type="ECO:0000313" key="1">
    <source>
        <dbReference type="Proteomes" id="UP000887579"/>
    </source>
</evidence>
<dbReference type="Proteomes" id="UP000887579">
    <property type="component" value="Unplaced"/>
</dbReference>
<name>A0AC34GNF1_9BILA</name>
<protein>
    <submittedName>
        <fullName evidence="2">Guanylate kinase-like domain-containing protein</fullName>
    </submittedName>
</protein>
<organism evidence="1 2">
    <name type="scientific">Panagrolaimus sp. ES5</name>
    <dbReference type="NCBI Taxonomy" id="591445"/>
    <lineage>
        <taxon>Eukaryota</taxon>
        <taxon>Metazoa</taxon>
        <taxon>Ecdysozoa</taxon>
        <taxon>Nematoda</taxon>
        <taxon>Chromadorea</taxon>
        <taxon>Rhabditida</taxon>
        <taxon>Tylenchina</taxon>
        <taxon>Panagrolaimomorpha</taxon>
        <taxon>Panagrolaimoidea</taxon>
        <taxon>Panagrolaimidae</taxon>
        <taxon>Panagrolaimus</taxon>
    </lineage>
</organism>
<proteinExistence type="predicted"/>